<reference evidence="8 9" key="1">
    <citation type="submission" date="2022-12" db="EMBL/GenBank/DDBJ databases">
        <title>Chromosome-level genome of Tegillarca granosa.</title>
        <authorList>
            <person name="Kim J."/>
        </authorList>
    </citation>
    <scope>NUCLEOTIDE SEQUENCE [LARGE SCALE GENOMIC DNA]</scope>
    <source>
        <strain evidence="8">Teg-2019</strain>
        <tissue evidence="8">Adductor muscle</tissue>
    </source>
</reference>
<evidence type="ECO:0000313" key="8">
    <source>
        <dbReference type="EMBL" id="KAJ8312701.1"/>
    </source>
</evidence>
<gene>
    <name evidence="8" type="ORF">KUTeg_010074</name>
</gene>
<evidence type="ECO:0000256" key="4">
    <source>
        <dbReference type="ARBA" id="ARBA00023274"/>
    </source>
</evidence>
<evidence type="ECO:0000313" key="9">
    <source>
        <dbReference type="Proteomes" id="UP001217089"/>
    </source>
</evidence>
<dbReference type="Proteomes" id="UP001217089">
    <property type="component" value="Unassembled WGS sequence"/>
</dbReference>
<dbReference type="PANTHER" id="PTHR21141:SF5">
    <property type="entry name" value="LARGE RIBOSOMAL SUBUNIT PROTEIN P2"/>
    <property type="match status" value="1"/>
</dbReference>
<dbReference type="HAMAP" id="MF_01478">
    <property type="entry name" value="Ribosomal_L12_arch"/>
    <property type="match status" value="1"/>
</dbReference>
<feature type="compositionally biased region" description="Acidic residues" evidence="7">
    <location>
        <begin position="97"/>
        <end position="112"/>
    </location>
</feature>
<feature type="region of interest" description="Disordered" evidence="7">
    <location>
        <begin position="66"/>
        <end position="112"/>
    </location>
</feature>
<dbReference type="InterPro" id="IPR044076">
    <property type="entry name" value="Ribosomal_P2"/>
</dbReference>
<dbReference type="PANTHER" id="PTHR21141">
    <property type="entry name" value="60S ACIDIC RIBOSOMAL PROTEIN FAMILY MEMBER"/>
    <property type="match status" value="1"/>
</dbReference>
<sequence length="112" mass="11996">MRYVAAYMLAVMGGNSNPTARDIEKIVGSVGIECETDKLAIVLKELKGKDLEELIKKGQEKLANAPGAGAVITTTTDTKAAVEDKAEETKEVKNEEPESSSDDDMGFGLFDD</sequence>
<evidence type="ECO:0000256" key="7">
    <source>
        <dbReference type="SAM" id="MobiDB-lite"/>
    </source>
</evidence>
<evidence type="ECO:0000256" key="6">
    <source>
        <dbReference type="ARBA" id="ARBA00035443"/>
    </source>
</evidence>
<evidence type="ECO:0000256" key="2">
    <source>
        <dbReference type="ARBA" id="ARBA00005436"/>
    </source>
</evidence>
<dbReference type="InterPro" id="IPR027534">
    <property type="entry name" value="Ribosomal_P1/P2"/>
</dbReference>
<organism evidence="8 9">
    <name type="scientific">Tegillarca granosa</name>
    <name type="common">Malaysian cockle</name>
    <name type="synonym">Anadara granosa</name>
    <dbReference type="NCBI Taxonomy" id="220873"/>
    <lineage>
        <taxon>Eukaryota</taxon>
        <taxon>Metazoa</taxon>
        <taxon>Spiralia</taxon>
        <taxon>Lophotrochozoa</taxon>
        <taxon>Mollusca</taxon>
        <taxon>Bivalvia</taxon>
        <taxon>Autobranchia</taxon>
        <taxon>Pteriomorphia</taxon>
        <taxon>Arcoida</taxon>
        <taxon>Arcoidea</taxon>
        <taxon>Arcidae</taxon>
        <taxon>Tegillarca</taxon>
    </lineage>
</organism>
<keyword evidence="3" id="KW-0689">Ribosomal protein</keyword>
<comment type="function">
    <text evidence="1">Plays an important role in the elongation step of protein synthesis.</text>
</comment>
<name>A0ABQ9F900_TEGGR</name>
<comment type="caution">
    <text evidence="8">The sequence shown here is derived from an EMBL/GenBank/DDBJ whole genome shotgun (WGS) entry which is preliminary data.</text>
</comment>
<proteinExistence type="inferred from homology"/>
<protein>
    <recommendedName>
        <fullName evidence="5">Large ribosomal subunit protein P2</fullName>
    </recommendedName>
    <alternativeName>
        <fullName evidence="6">60S acidic ribosomal protein P2</fullName>
    </alternativeName>
</protein>
<dbReference type="InterPro" id="IPR038716">
    <property type="entry name" value="P1/P2_N_sf"/>
</dbReference>
<evidence type="ECO:0000256" key="3">
    <source>
        <dbReference type="ARBA" id="ARBA00022980"/>
    </source>
</evidence>
<feature type="compositionally biased region" description="Basic and acidic residues" evidence="7">
    <location>
        <begin position="80"/>
        <end position="96"/>
    </location>
</feature>
<accession>A0ABQ9F900</accession>
<evidence type="ECO:0000256" key="1">
    <source>
        <dbReference type="ARBA" id="ARBA00003362"/>
    </source>
</evidence>
<keyword evidence="4" id="KW-0687">Ribonucleoprotein</keyword>
<keyword evidence="9" id="KW-1185">Reference proteome</keyword>
<dbReference type="Pfam" id="PF00428">
    <property type="entry name" value="Ribosomal_60s"/>
    <property type="match status" value="1"/>
</dbReference>
<dbReference type="Gene3D" id="1.10.10.1410">
    <property type="match status" value="1"/>
</dbReference>
<comment type="similarity">
    <text evidence="2">Belongs to the eukaryotic ribosomal protein P1/P2 family.</text>
</comment>
<evidence type="ECO:0000256" key="5">
    <source>
        <dbReference type="ARBA" id="ARBA00035301"/>
    </source>
</evidence>
<dbReference type="EMBL" id="JARBDR010000440">
    <property type="protein sequence ID" value="KAJ8312701.1"/>
    <property type="molecule type" value="Genomic_DNA"/>
</dbReference>
<dbReference type="CDD" id="cd05833">
    <property type="entry name" value="Ribosomal_P2"/>
    <property type="match status" value="1"/>
</dbReference>